<sequence>MIDIYNEKLEKYDDGTRHVFTATFLQPNDRQAIFTDLKVDSMDEVVVNKIAMHYTKAFKDLDLNPGDVIQFEGLVKKDNQGGFSVERPTQAEKIQAAPAPDSNVHVMGNDWNWFEN</sequence>
<organism evidence="1 2">
    <name type="scientific">Lactobacillus xujianguonis</name>
    <dbReference type="NCBI Taxonomy" id="2495899"/>
    <lineage>
        <taxon>Bacteria</taxon>
        <taxon>Bacillati</taxon>
        <taxon>Bacillota</taxon>
        <taxon>Bacilli</taxon>
        <taxon>Lactobacillales</taxon>
        <taxon>Lactobacillaceae</taxon>
        <taxon>Lactobacillus</taxon>
    </lineage>
</organism>
<accession>A0A437SUZ5</accession>
<evidence type="ECO:0000313" key="1">
    <source>
        <dbReference type="EMBL" id="RVU70745.1"/>
    </source>
</evidence>
<protein>
    <submittedName>
        <fullName evidence="1">Uncharacterized protein</fullName>
    </submittedName>
</protein>
<comment type="caution">
    <text evidence="1">The sequence shown here is derived from an EMBL/GenBank/DDBJ whole genome shotgun (WGS) entry which is preliminary data.</text>
</comment>
<dbReference type="Proteomes" id="UP000288291">
    <property type="component" value="Unassembled WGS sequence"/>
</dbReference>
<dbReference type="RefSeq" id="WP_103661549.1">
    <property type="nucleotide sequence ID" value="NZ_ML136881.1"/>
</dbReference>
<gene>
    <name evidence="1" type="ORF">EJK17_05730</name>
</gene>
<evidence type="ECO:0000313" key="2">
    <source>
        <dbReference type="Proteomes" id="UP000288291"/>
    </source>
</evidence>
<name>A0A437SUZ5_9LACO</name>
<dbReference type="EMBL" id="RXIA01000013">
    <property type="protein sequence ID" value="RVU70745.1"/>
    <property type="molecule type" value="Genomic_DNA"/>
</dbReference>
<dbReference type="AlphaFoldDB" id="A0A437SUZ5"/>
<reference evidence="1 2" key="1">
    <citation type="submission" date="2018-12" db="EMBL/GenBank/DDBJ databases">
        <authorList>
            <person name="Meng J."/>
        </authorList>
    </citation>
    <scope>NUCLEOTIDE SEQUENCE [LARGE SCALE GENOMIC DNA]</scope>
    <source>
        <strain evidence="1 2">HT111-2</strain>
    </source>
</reference>
<proteinExistence type="predicted"/>
<keyword evidence="2" id="KW-1185">Reference proteome</keyword>